<dbReference type="InterPro" id="IPR002925">
    <property type="entry name" value="Dienelactn_hydro"/>
</dbReference>
<dbReference type="GO" id="GO:0052689">
    <property type="term" value="F:carboxylic ester hydrolase activity"/>
    <property type="evidence" value="ECO:0007669"/>
    <property type="project" value="UniProtKB-ARBA"/>
</dbReference>
<feature type="signal peptide" evidence="2">
    <location>
        <begin position="1"/>
        <end position="18"/>
    </location>
</feature>
<dbReference type="InterPro" id="IPR050261">
    <property type="entry name" value="FrsA_esterase"/>
</dbReference>
<evidence type="ECO:0000256" key="2">
    <source>
        <dbReference type="SAM" id="SignalP"/>
    </source>
</evidence>
<dbReference type="PANTHER" id="PTHR22946:SF9">
    <property type="entry name" value="POLYKETIDE TRANSFERASE AF380"/>
    <property type="match status" value="1"/>
</dbReference>
<evidence type="ECO:0000259" key="3">
    <source>
        <dbReference type="Pfam" id="PF01738"/>
    </source>
</evidence>
<accession>A0AAF1K2A4</accession>
<reference evidence="4" key="1">
    <citation type="submission" date="2020-01" db="EMBL/GenBank/DDBJ databases">
        <authorList>
            <person name="Rat A."/>
        </authorList>
    </citation>
    <scope>NUCLEOTIDE SEQUENCE</scope>
    <source>
        <strain evidence="4">LMG 28251</strain>
    </source>
</reference>
<dbReference type="Pfam" id="PF01738">
    <property type="entry name" value="DLH"/>
    <property type="match status" value="1"/>
</dbReference>
<gene>
    <name evidence="4" type="ORF">GXW79_08275</name>
</gene>
<evidence type="ECO:0000256" key="1">
    <source>
        <dbReference type="ARBA" id="ARBA00022801"/>
    </source>
</evidence>
<dbReference type="Gene3D" id="3.40.50.1820">
    <property type="entry name" value="alpha/beta hydrolase"/>
    <property type="match status" value="1"/>
</dbReference>
<protein>
    <submittedName>
        <fullName evidence="4">Dienelactone hydrolase family protein</fullName>
    </submittedName>
</protein>
<name>A0AAF1K2A4_9PROT</name>
<organism evidence="4 5">
    <name type="scientific">Plastoroseomonas arctica</name>
    <dbReference type="NCBI Taxonomy" id="1509237"/>
    <lineage>
        <taxon>Bacteria</taxon>
        <taxon>Pseudomonadati</taxon>
        <taxon>Pseudomonadota</taxon>
        <taxon>Alphaproteobacteria</taxon>
        <taxon>Acetobacterales</taxon>
        <taxon>Acetobacteraceae</taxon>
        <taxon>Plastoroseomonas</taxon>
    </lineage>
</organism>
<comment type="caution">
    <text evidence="4">The sequence shown here is derived from an EMBL/GenBank/DDBJ whole genome shotgun (WGS) entry which is preliminary data.</text>
</comment>
<sequence length="279" mass="28770">MRGLILAMLLLSGCAAEAQGPITLGAGDMMIPGPEGVQLRARLVPVEDGRRGVPVLAFHGCGGIGGPERGIRLPSRERDWADRLHALGHPVLFVDSFGSRGRTEACRGGSVGIEAETIRRADAHAAAAWAAAQPWAAPGGVVLLGWSHGGSTVTAAAAGSPPGLIRGVIGFYPGCYRLRQVGGWQPNVPMIMLLGAEDDWTPARHCEALAARDPARVRVQVFPGAHHGFDAPTGEVRQMTGLAFTARGGGVATIGPNPAAREAVHAIVPAFIAGLAPAP</sequence>
<evidence type="ECO:0000313" key="5">
    <source>
        <dbReference type="Proteomes" id="UP001196068"/>
    </source>
</evidence>
<dbReference type="AlphaFoldDB" id="A0AAF1K2A4"/>
<evidence type="ECO:0000313" key="4">
    <source>
        <dbReference type="EMBL" id="MBR0655074.1"/>
    </source>
</evidence>
<dbReference type="Proteomes" id="UP001196068">
    <property type="component" value="Unassembled WGS sequence"/>
</dbReference>
<feature type="chain" id="PRO_5042044919" evidence="2">
    <location>
        <begin position="19"/>
        <end position="279"/>
    </location>
</feature>
<dbReference type="RefSeq" id="WP_211873906.1">
    <property type="nucleotide sequence ID" value="NZ_JAAEDH010000007.1"/>
</dbReference>
<keyword evidence="5" id="KW-1185">Reference proteome</keyword>
<dbReference type="PANTHER" id="PTHR22946">
    <property type="entry name" value="DIENELACTONE HYDROLASE DOMAIN-CONTAINING PROTEIN-RELATED"/>
    <property type="match status" value="1"/>
</dbReference>
<dbReference type="InterPro" id="IPR029058">
    <property type="entry name" value="AB_hydrolase_fold"/>
</dbReference>
<dbReference type="EMBL" id="JAAEDH010000007">
    <property type="protein sequence ID" value="MBR0655074.1"/>
    <property type="molecule type" value="Genomic_DNA"/>
</dbReference>
<keyword evidence="1 4" id="KW-0378">Hydrolase</keyword>
<keyword evidence="2" id="KW-0732">Signal</keyword>
<feature type="domain" description="Dienelactone hydrolase" evidence="3">
    <location>
        <begin position="120"/>
        <end position="235"/>
    </location>
</feature>
<proteinExistence type="predicted"/>
<reference evidence="4" key="2">
    <citation type="journal article" date="2021" name="Syst. Appl. Microbiol.">
        <title>Roseomonas hellenica sp. nov., isolated from roots of wild-growing Alkanna tinctoria.</title>
        <authorList>
            <person name="Rat A."/>
            <person name="Naranjo H.D."/>
            <person name="Lebbe L."/>
            <person name="Cnockaert M."/>
            <person name="Krigas N."/>
            <person name="Grigoriadou K."/>
            <person name="Maloupa E."/>
            <person name="Willems A."/>
        </authorList>
    </citation>
    <scope>NUCLEOTIDE SEQUENCE</scope>
    <source>
        <strain evidence="4">LMG 28251</strain>
    </source>
</reference>
<dbReference type="SUPFAM" id="SSF53474">
    <property type="entry name" value="alpha/beta-Hydrolases"/>
    <property type="match status" value="1"/>
</dbReference>